<evidence type="ECO:0000313" key="2">
    <source>
        <dbReference type="Proteomes" id="UP000075243"/>
    </source>
</evidence>
<dbReference type="Proteomes" id="UP000075243">
    <property type="component" value="Unassembled WGS sequence"/>
</dbReference>
<dbReference type="OMA" id="NCEEGDC"/>
<dbReference type="STRING" id="3821.A0A151RTY5"/>
<gene>
    <name evidence="1" type="ORF">KK1_032433</name>
</gene>
<evidence type="ECO:0000313" key="1">
    <source>
        <dbReference type="EMBL" id="KYP45989.1"/>
    </source>
</evidence>
<reference evidence="1" key="1">
    <citation type="journal article" date="2012" name="Nat. Biotechnol.">
        <title>Draft genome sequence of pigeonpea (Cajanus cajan), an orphan legume crop of resource-poor farmers.</title>
        <authorList>
            <person name="Varshney R.K."/>
            <person name="Chen W."/>
            <person name="Li Y."/>
            <person name="Bharti A.K."/>
            <person name="Saxena R.K."/>
            <person name="Schlueter J.A."/>
            <person name="Donoghue M.T."/>
            <person name="Azam S."/>
            <person name="Fan G."/>
            <person name="Whaley A.M."/>
            <person name="Farmer A.D."/>
            <person name="Sheridan J."/>
            <person name="Iwata A."/>
            <person name="Tuteja R."/>
            <person name="Penmetsa R.V."/>
            <person name="Wu W."/>
            <person name="Upadhyaya H.D."/>
            <person name="Yang S.P."/>
            <person name="Shah T."/>
            <person name="Saxena K.B."/>
            <person name="Michael T."/>
            <person name="McCombie W.R."/>
            <person name="Yang B."/>
            <person name="Zhang G."/>
            <person name="Yang H."/>
            <person name="Wang J."/>
            <person name="Spillane C."/>
            <person name="Cook D.R."/>
            <person name="May G.D."/>
            <person name="Xu X."/>
            <person name="Jackson S.A."/>
        </authorList>
    </citation>
    <scope>NUCLEOTIDE SEQUENCE [LARGE SCALE GENOMIC DNA]</scope>
</reference>
<organism evidence="1 2">
    <name type="scientific">Cajanus cajan</name>
    <name type="common">Pigeon pea</name>
    <name type="synonym">Cajanus indicus</name>
    <dbReference type="NCBI Taxonomy" id="3821"/>
    <lineage>
        <taxon>Eukaryota</taxon>
        <taxon>Viridiplantae</taxon>
        <taxon>Streptophyta</taxon>
        <taxon>Embryophyta</taxon>
        <taxon>Tracheophyta</taxon>
        <taxon>Spermatophyta</taxon>
        <taxon>Magnoliopsida</taxon>
        <taxon>eudicotyledons</taxon>
        <taxon>Gunneridae</taxon>
        <taxon>Pentapetalae</taxon>
        <taxon>rosids</taxon>
        <taxon>fabids</taxon>
        <taxon>Fabales</taxon>
        <taxon>Fabaceae</taxon>
        <taxon>Papilionoideae</taxon>
        <taxon>50 kb inversion clade</taxon>
        <taxon>NPAAA clade</taxon>
        <taxon>indigoferoid/millettioid clade</taxon>
        <taxon>Phaseoleae</taxon>
        <taxon>Cajanus</taxon>
    </lineage>
</organism>
<sequence>MAKLVARTGRHQQRYEHGYRLIAGCVPFRYKEGDDCEDSCSEKIVEVLMISSTSQNVHCVCISLLSYY</sequence>
<proteinExistence type="predicted"/>
<dbReference type="Gramene" id="C.cajan_36944.t">
    <property type="protein sequence ID" value="C.cajan_36944.t"/>
    <property type="gene ID" value="C.cajan_36944"/>
</dbReference>
<dbReference type="AlphaFoldDB" id="A0A151RTY5"/>
<protein>
    <submittedName>
        <fullName evidence="1">Uncharacterized protein</fullName>
    </submittedName>
</protein>
<accession>A0A151RTY5</accession>
<name>A0A151RTY5_CAJCA</name>
<dbReference type="EMBL" id="KQ483572">
    <property type="protein sequence ID" value="KYP45989.1"/>
    <property type="molecule type" value="Genomic_DNA"/>
</dbReference>
<keyword evidence="2" id="KW-1185">Reference proteome</keyword>